<name>A0A9W7L5Y8_9STRA</name>
<protein>
    <recommendedName>
        <fullName evidence="6">GED domain-containing protein</fullName>
    </recommendedName>
</protein>
<keyword evidence="5" id="KW-1185">Reference proteome</keyword>
<evidence type="ECO:0000256" key="1">
    <source>
        <dbReference type="SAM" id="Coils"/>
    </source>
</evidence>
<reference evidence="5" key="1">
    <citation type="journal article" date="2023" name="Commun. Biol.">
        <title>Genome analysis of Parmales, the sister group of diatoms, reveals the evolutionary specialization of diatoms from phago-mixotrophs to photoautotrophs.</title>
        <authorList>
            <person name="Ban H."/>
            <person name="Sato S."/>
            <person name="Yoshikawa S."/>
            <person name="Yamada K."/>
            <person name="Nakamura Y."/>
            <person name="Ichinomiya M."/>
            <person name="Sato N."/>
            <person name="Blanc-Mathieu R."/>
            <person name="Endo H."/>
            <person name="Kuwata A."/>
            <person name="Ogata H."/>
        </authorList>
    </citation>
    <scope>NUCLEOTIDE SEQUENCE [LARGE SCALE GENOMIC DNA]</scope>
</reference>
<evidence type="ECO:0000256" key="2">
    <source>
        <dbReference type="SAM" id="MobiDB-lite"/>
    </source>
</evidence>
<comment type="caution">
    <text evidence="4">The sequence shown here is derived from an EMBL/GenBank/DDBJ whole genome shotgun (WGS) entry which is preliminary data.</text>
</comment>
<feature type="signal peptide" evidence="3">
    <location>
        <begin position="1"/>
        <end position="19"/>
    </location>
</feature>
<evidence type="ECO:0000256" key="3">
    <source>
        <dbReference type="SAM" id="SignalP"/>
    </source>
</evidence>
<evidence type="ECO:0000313" key="4">
    <source>
        <dbReference type="EMBL" id="GMI32595.1"/>
    </source>
</evidence>
<keyword evidence="3" id="KW-0732">Signal</keyword>
<evidence type="ECO:0000313" key="5">
    <source>
        <dbReference type="Proteomes" id="UP001165065"/>
    </source>
</evidence>
<keyword evidence="1" id="KW-0175">Coiled coil</keyword>
<evidence type="ECO:0008006" key="6">
    <source>
        <dbReference type="Google" id="ProtNLM"/>
    </source>
</evidence>
<feature type="region of interest" description="Disordered" evidence="2">
    <location>
        <begin position="39"/>
        <end position="76"/>
    </location>
</feature>
<dbReference type="OrthoDB" id="205821at2759"/>
<feature type="chain" id="PRO_5040804210" description="GED domain-containing protein" evidence="3">
    <location>
        <begin position="20"/>
        <end position="770"/>
    </location>
</feature>
<organism evidence="4 5">
    <name type="scientific">Triparma columacea</name>
    <dbReference type="NCBI Taxonomy" id="722753"/>
    <lineage>
        <taxon>Eukaryota</taxon>
        <taxon>Sar</taxon>
        <taxon>Stramenopiles</taxon>
        <taxon>Ochrophyta</taxon>
        <taxon>Bolidophyceae</taxon>
        <taxon>Parmales</taxon>
        <taxon>Triparmaceae</taxon>
        <taxon>Triparma</taxon>
    </lineage>
</organism>
<proteinExistence type="predicted"/>
<dbReference type="Proteomes" id="UP001165065">
    <property type="component" value="Unassembled WGS sequence"/>
</dbReference>
<feature type="compositionally biased region" description="Basic residues" evidence="2">
    <location>
        <begin position="550"/>
        <end position="564"/>
    </location>
</feature>
<gene>
    <name evidence="4" type="ORF">TrCOL_g7356</name>
</gene>
<feature type="region of interest" description="Disordered" evidence="2">
    <location>
        <begin position="538"/>
        <end position="571"/>
    </location>
</feature>
<accession>A0A9W7L5Y8</accession>
<sequence length="770" mass="83747">MKLQLALVPTALLFSVVLAAPRPSSKGVGAPVFNGFERGQEGGSFASGGRRPRRKARSPVSAMDTKLPPGSVVIATGEGEGSDLESRIRLVLRMNGLVVSDEIEEDQSSSSFSPHKYPSNHMVKYTFNGASKTDKDGIWCHVDVRGAAPVLCRIEELGKKIREFPEDKMVNVVIKTPTVETSQIVVDTPPMAQYAHLTGKKDVVVLAIDAHVSGKSIPKNAILGSRGMEDAEFEALMRKVTKKVVQCRANFASRQLPGITGEIKVVERKLRETREEIQGLNPEKLIEAGGVLREKFCKNLDAALQGSISAPPSRFGETLAMERSRCIPMDGDKFPSLPEEWTSEIGNVNHQLFGGAQYHRALREMALIVSLCPTSAVSDEEVALAGGVGEVHDGPNFLRAACLIAMEKAYGSFEPLLESFAGRCEYIMKNTFDAVDYMVMKENGAESGRRAGGGELAYQKPFRNVVRRIYEEFVEKKAREAVGYCKDDLVALTKYITWDLEERGTAGLAEAVGGGGEEAVGVWSVAIKRTLSGEAAGAGVGGGLGGAERKQKKKKGGGKGKRKAKGDEGGGADVLAQWAQANGGDILDLDAGEETGATVDAKVNVEEESGDLVGGLMDRGGGGQELVPDLRKKGEKRETDDGVLISALQEVACRTDIDKTSAVINALVRHLSFKWRTNFARQVATKFNCFFLMTFMEEFSEFLRVELQKVYDGSSSLLGVDGECISSLFDIGEMKDKLEVQERELERELEQLLLLKRKREAEVEIWENES</sequence>
<feature type="coiled-coil region" evidence="1">
    <location>
        <begin position="731"/>
        <end position="769"/>
    </location>
</feature>
<dbReference type="AlphaFoldDB" id="A0A9W7L5Y8"/>
<dbReference type="EMBL" id="BRYA01000787">
    <property type="protein sequence ID" value="GMI32595.1"/>
    <property type="molecule type" value="Genomic_DNA"/>
</dbReference>